<keyword evidence="4" id="KW-1185">Reference proteome</keyword>
<evidence type="ECO:0000256" key="1">
    <source>
        <dbReference type="ARBA" id="ARBA00023125"/>
    </source>
</evidence>
<dbReference type="Gene3D" id="1.10.443.10">
    <property type="entry name" value="Intergrase catalytic core"/>
    <property type="match status" value="1"/>
</dbReference>
<evidence type="ECO:0000313" key="4">
    <source>
        <dbReference type="Proteomes" id="UP000807306"/>
    </source>
</evidence>
<evidence type="ECO:0008006" key="5">
    <source>
        <dbReference type="Google" id="ProtNLM"/>
    </source>
</evidence>
<protein>
    <recommendedName>
        <fullName evidence="5">Core-binding (CB) domain-containing protein</fullName>
    </recommendedName>
</protein>
<gene>
    <name evidence="3" type="ORF">CPB83DRAFT_753873</name>
</gene>
<sequence length="266" mass="30494">MDLSRLDEFTLWLQIRAIERSTAQGYTTGARDYIRFCLQHNIPIDPTPSTLARYVAYTSRFIASGPKYLTGVRHYLIGFYPEFDKSREDPRVKAAIRGSRKVRADPVRRKLPLRTSHLKSFLNTYHTSGKYDDLLFVTILSCGFYGCHRTGELVQKNDKSLFDWKKIIKRASLTFHDGRAQYHLPYHKADPFYRGTDILHTTQLIADPVTLLQKYTALRDSHHGARSALFLCEDGSHPTRSWFDGKFFALLDRSFGGHSLRAGGAT</sequence>
<dbReference type="SUPFAM" id="SSF56349">
    <property type="entry name" value="DNA breaking-rejoining enzymes"/>
    <property type="match status" value="1"/>
</dbReference>
<reference evidence="3" key="1">
    <citation type="submission" date="2020-11" db="EMBL/GenBank/DDBJ databases">
        <authorList>
            <consortium name="DOE Joint Genome Institute"/>
            <person name="Ahrendt S."/>
            <person name="Riley R."/>
            <person name="Andreopoulos W."/>
            <person name="Labutti K."/>
            <person name="Pangilinan J."/>
            <person name="Ruiz-Duenas F.J."/>
            <person name="Barrasa J.M."/>
            <person name="Sanchez-Garcia M."/>
            <person name="Camarero S."/>
            <person name="Miyauchi S."/>
            <person name="Serrano A."/>
            <person name="Linde D."/>
            <person name="Babiker R."/>
            <person name="Drula E."/>
            <person name="Ayuso-Fernandez I."/>
            <person name="Pacheco R."/>
            <person name="Padilla G."/>
            <person name="Ferreira P."/>
            <person name="Barriuso J."/>
            <person name="Kellner H."/>
            <person name="Castanera R."/>
            <person name="Alfaro M."/>
            <person name="Ramirez L."/>
            <person name="Pisabarro A.G."/>
            <person name="Kuo A."/>
            <person name="Tritt A."/>
            <person name="Lipzen A."/>
            <person name="He G."/>
            <person name="Yan M."/>
            <person name="Ng V."/>
            <person name="Cullen D."/>
            <person name="Martin F."/>
            <person name="Rosso M.-N."/>
            <person name="Henrissat B."/>
            <person name="Hibbett D."/>
            <person name="Martinez A.T."/>
            <person name="Grigoriev I.V."/>
        </authorList>
    </citation>
    <scope>NUCLEOTIDE SEQUENCE</scope>
    <source>
        <strain evidence="3">CBS 506.95</strain>
    </source>
</reference>
<keyword evidence="1" id="KW-0238">DNA-binding</keyword>
<accession>A0A9P6ESH6</accession>
<dbReference type="InterPro" id="IPR013762">
    <property type="entry name" value="Integrase-like_cat_sf"/>
</dbReference>
<organism evidence="3 4">
    <name type="scientific">Crepidotus variabilis</name>
    <dbReference type="NCBI Taxonomy" id="179855"/>
    <lineage>
        <taxon>Eukaryota</taxon>
        <taxon>Fungi</taxon>
        <taxon>Dikarya</taxon>
        <taxon>Basidiomycota</taxon>
        <taxon>Agaricomycotina</taxon>
        <taxon>Agaricomycetes</taxon>
        <taxon>Agaricomycetidae</taxon>
        <taxon>Agaricales</taxon>
        <taxon>Agaricineae</taxon>
        <taxon>Crepidotaceae</taxon>
        <taxon>Crepidotus</taxon>
    </lineage>
</organism>
<evidence type="ECO:0000313" key="3">
    <source>
        <dbReference type="EMBL" id="KAF9535316.1"/>
    </source>
</evidence>
<dbReference type="Proteomes" id="UP000807306">
    <property type="component" value="Unassembled WGS sequence"/>
</dbReference>
<feature type="non-terminal residue" evidence="3">
    <location>
        <position position="266"/>
    </location>
</feature>
<dbReference type="AlphaFoldDB" id="A0A9P6ESH6"/>
<comment type="caution">
    <text evidence="3">The sequence shown here is derived from an EMBL/GenBank/DDBJ whole genome shotgun (WGS) entry which is preliminary data.</text>
</comment>
<proteinExistence type="predicted"/>
<dbReference type="GO" id="GO:0015074">
    <property type="term" value="P:DNA integration"/>
    <property type="evidence" value="ECO:0007669"/>
    <property type="project" value="InterPro"/>
</dbReference>
<dbReference type="PANTHER" id="PTHR34605">
    <property type="entry name" value="PHAGE_INTEGRASE DOMAIN-CONTAINING PROTEIN"/>
    <property type="match status" value="1"/>
</dbReference>
<evidence type="ECO:0000256" key="2">
    <source>
        <dbReference type="ARBA" id="ARBA00023172"/>
    </source>
</evidence>
<dbReference type="InterPro" id="IPR052925">
    <property type="entry name" value="Phage_Integrase-like_Recomb"/>
</dbReference>
<dbReference type="GO" id="GO:0003677">
    <property type="term" value="F:DNA binding"/>
    <property type="evidence" value="ECO:0007669"/>
    <property type="project" value="UniProtKB-KW"/>
</dbReference>
<dbReference type="SUPFAM" id="SSF47823">
    <property type="entry name" value="lambda integrase-like, N-terminal domain"/>
    <property type="match status" value="1"/>
</dbReference>
<dbReference type="InterPro" id="IPR010998">
    <property type="entry name" value="Integrase_recombinase_N"/>
</dbReference>
<dbReference type="GO" id="GO:0006310">
    <property type="term" value="P:DNA recombination"/>
    <property type="evidence" value="ECO:0007669"/>
    <property type="project" value="UniProtKB-KW"/>
</dbReference>
<dbReference type="EMBL" id="MU157824">
    <property type="protein sequence ID" value="KAF9535316.1"/>
    <property type="molecule type" value="Genomic_DNA"/>
</dbReference>
<dbReference type="Gene3D" id="1.10.150.130">
    <property type="match status" value="1"/>
</dbReference>
<dbReference type="InterPro" id="IPR011010">
    <property type="entry name" value="DNA_brk_join_enz"/>
</dbReference>
<keyword evidence="2" id="KW-0233">DNA recombination</keyword>
<dbReference type="PANTHER" id="PTHR34605:SF4">
    <property type="entry name" value="DNA ADENINE METHYLTRANSFERASE"/>
    <property type="match status" value="1"/>
</dbReference>
<name>A0A9P6ESH6_9AGAR</name>
<dbReference type="OrthoDB" id="5598396at2759"/>